<dbReference type="AlphaFoldDB" id="X1N8R8"/>
<gene>
    <name evidence="1" type="ORF">S06H3_09281</name>
</gene>
<dbReference type="GO" id="GO:0005829">
    <property type="term" value="C:cytosol"/>
    <property type="evidence" value="ECO:0007669"/>
    <property type="project" value="TreeGrafter"/>
</dbReference>
<feature type="non-terminal residue" evidence="1">
    <location>
        <position position="52"/>
    </location>
</feature>
<dbReference type="Gene3D" id="3.40.50.1000">
    <property type="entry name" value="HAD superfamily/HAD-like"/>
    <property type="match status" value="1"/>
</dbReference>
<accession>X1N8R8</accession>
<dbReference type="EMBL" id="BARV01004058">
    <property type="protein sequence ID" value="GAI15009.1"/>
    <property type="molecule type" value="Genomic_DNA"/>
</dbReference>
<dbReference type="PANTHER" id="PTHR10000:SF8">
    <property type="entry name" value="HAD SUPERFAMILY HYDROLASE-LIKE, TYPE 3"/>
    <property type="match status" value="1"/>
</dbReference>
<organism evidence="1">
    <name type="scientific">marine sediment metagenome</name>
    <dbReference type="NCBI Taxonomy" id="412755"/>
    <lineage>
        <taxon>unclassified sequences</taxon>
        <taxon>metagenomes</taxon>
        <taxon>ecological metagenomes</taxon>
    </lineage>
</organism>
<proteinExistence type="predicted"/>
<name>X1N8R8_9ZZZZ</name>
<comment type="caution">
    <text evidence="1">The sequence shown here is derived from an EMBL/GenBank/DDBJ whole genome shotgun (WGS) entry which is preliminary data.</text>
</comment>
<dbReference type="Pfam" id="PF08282">
    <property type="entry name" value="Hydrolase_3"/>
    <property type="match status" value="1"/>
</dbReference>
<protein>
    <submittedName>
        <fullName evidence="1">Uncharacterized protein</fullName>
    </submittedName>
</protein>
<dbReference type="SUPFAM" id="SSF56784">
    <property type="entry name" value="HAD-like"/>
    <property type="match status" value="1"/>
</dbReference>
<dbReference type="GO" id="GO:0016791">
    <property type="term" value="F:phosphatase activity"/>
    <property type="evidence" value="ECO:0007669"/>
    <property type="project" value="TreeGrafter"/>
</dbReference>
<dbReference type="PANTHER" id="PTHR10000">
    <property type="entry name" value="PHOSPHOSERINE PHOSPHATASE"/>
    <property type="match status" value="1"/>
</dbReference>
<reference evidence="1" key="1">
    <citation type="journal article" date="2014" name="Front. Microbiol.">
        <title>High frequency of phylogenetically diverse reductive dehalogenase-homologous genes in deep subseafloor sedimentary metagenomes.</title>
        <authorList>
            <person name="Kawai M."/>
            <person name="Futagami T."/>
            <person name="Toyoda A."/>
            <person name="Takaki Y."/>
            <person name="Nishi S."/>
            <person name="Hori S."/>
            <person name="Arai W."/>
            <person name="Tsubouchi T."/>
            <person name="Morono Y."/>
            <person name="Uchiyama I."/>
            <person name="Ito T."/>
            <person name="Fujiyama A."/>
            <person name="Inagaki F."/>
            <person name="Takami H."/>
        </authorList>
    </citation>
    <scope>NUCLEOTIDE SEQUENCE</scope>
    <source>
        <strain evidence="1">Expedition CK06-06</strain>
    </source>
</reference>
<sequence>MRALASHLGISLTEIIAIGDGPNDISLLSSAGLAIAMGDAPDELKAVADFIT</sequence>
<evidence type="ECO:0000313" key="1">
    <source>
        <dbReference type="EMBL" id="GAI15009.1"/>
    </source>
</evidence>
<dbReference type="GO" id="GO:0000287">
    <property type="term" value="F:magnesium ion binding"/>
    <property type="evidence" value="ECO:0007669"/>
    <property type="project" value="TreeGrafter"/>
</dbReference>
<dbReference type="InterPro" id="IPR023214">
    <property type="entry name" value="HAD_sf"/>
</dbReference>
<dbReference type="InterPro" id="IPR036412">
    <property type="entry name" value="HAD-like_sf"/>
</dbReference>